<sequence length="256" mass="26392">MRGSALAGTGHTAVVTGGSRGIGRAVVDRLRADGGRVVTCGRGARPDDLPGDVLWVQADVSDADDAARLLAEADRAFGPVSLLVNNAGVQVEKTVAESTDADWGLVVGANCRGTFHTCRAVLPVMTEHGGVIVNIGSISGNVADPSMALYNASKAFVHGLTRSIAVDHGPAVRCNAIQPGWIMTAMAEDAFALARDPEAARRDALARHPAGRFGEPADIAKAVSWLASDEARYVTGQFLTLDGGLTAASPLAPGLF</sequence>
<dbReference type="Proteomes" id="UP000176005">
    <property type="component" value="Unassembled WGS sequence"/>
</dbReference>
<dbReference type="EMBL" id="LJGW01000132">
    <property type="protein sequence ID" value="OEV12564.1"/>
    <property type="molecule type" value="Genomic_DNA"/>
</dbReference>
<comment type="caution">
    <text evidence="4">The sequence shown here is derived from an EMBL/GenBank/DDBJ whole genome shotgun (WGS) entry which is preliminary data.</text>
</comment>
<keyword evidence="2" id="KW-0560">Oxidoreductase</keyword>
<dbReference type="SMART" id="SM00822">
    <property type="entry name" value="PKS_KR"/>
    <property type="match status" value="1"/>
</dbReference>
<dbReference type="PANTHER" id="PTHR43639">
    <property type="entry name" value="OXIDOREDUCTASE, SHORT-CHAIN DEHYDROGENASE/REDUCTASE FAMILY (AFU_ORTHOLOGUE AFUA_5G02870)"/>
    <property type="match status" value="1"/>
</dbReference>
<dbReference type="InterPro" id="IPR002347">
    <property type="entry name" value="SDR_fam"/>
</dbReference>
<evidence type="ECO:0000256" key="1">
    <source>
        <dbReference type="ARBA" id="ARBA00006484"/>
    </source>
</evidence>
<dbReference type="PANTHER" id="PTHR43639:SF1">
    <property type="entry name" value="SHORT-CHAIN DEHYDROGENASE_REDUCTASE FAMILY PROTEIN"/>
    <property type="match status" value="1"/>
</dbReference>
<dbReference type="CDD" id="cd05233">
    <property type="entry name" value="SDR_c"/>
    <property type="match status" value="1"/>
</dbReference>
<dbReference type="PROSITE" id="PS00061">
    <property type="entry name" value="ADH_SHORT"/>
    <property type="match status" value="1"/>
</dbReference>
<proteinExistence type="inferred from homology"/>
<dbReference type="PATRIC" id="fig|518642.10.peg.1264"/>
<keyword evidence="5" id="KW-1185">Reference proteome</keyword>
<dbReference type="InterPro" id="IPR036291">
    <property type="entry name" value="NAD(P)-bd_dom_sf"/>
</dbReference>
<dbReference type="PRINTS" id="PR00081">
    <property type="entry name" value="GDHRDH"/>
</dbReference>
<gene>
    <name evidence="4" type="ORF">AN218_07725</name>
</gene>
<name>A0A1E7L8R6_9ACTN</name>
<evidence type="ECO:0000313" key="4">
    <source>
        <dbReference type="EMBL" id="OEV12564.1"/>
    </source>
</evidence>
<protein>
    <submittedName>
        <fullName evidence="4">Short-chain dehydrogenase</fullName>
    </submittedName>
</protein>
<dbReference type="Pfam" id="PF13561">
    <property type="entry name" value="adh_short_C2"/>
    <property type="match status" value="1"/>
</dbReference>
<evidence type="ECO:0000256" key="2">
    <source>
        <dbReference type="ARBA" id="ARBA00023002"/>
    </source>
</evidence>
<accession>A0A1E7L8R6</accession>
<dbReference type="GO" id="GO:0016491">
    <property type="term" value="F:oxidoreductase activity"/>
    <property type="evidence" value="ECO:0007669"/>
    <property type="project" value="UniProtKB-KW"/>
</dbReference>
<dbReference type="SUPFAM" id="SSF51735">
    <property type="entry name" value="NAD(P)-binding Rossmann-fold domains"/>
    <property type="match status" value="1"/>
</dbReference>
<evidence type="ECO:0000313" key="5">
    <source>
        <dbReference type="Proteomes" id="UP000176005"/>
    </source>
</evidence>
<comment type="similarity">
    <text evidence="1">Belongs to the short-chain dehydrogenases/reductases (SDR) family.</text>
</comment>
<dbReference type="InterPro" id="IPR020904">
    <property type="entry name" value="Sc_DH/Rdtase_CS"/>
</dbReference>
<organism evidence="4 5">
    <name type="scientific">Streptomyces nanshensis</name>
    <dbReference type="NCBI Taxonomy" id="518642"/>
    <lineage>
        <taxon>Bacteria</taxon>
        <taxon>Bacillati</taxon>
        <taxon>Actinomycetota</taxon>
        <taxon>Actinomycetes</taxon>
        <taxon>Kitasatosporales</taxon>
        <taxon>Streptomycetaceae</taxon>
        <taxon>Streptomyces</taxon>
    </lineage>
</organism>
<dbReference type="AlphaFoldDB" id="A0A1E7L8R6"/>
<dbReference type="FunFam" id="3.40.50.720:FF:000084">
    <property type="entry name" value="Short-chain dehydrogenase reductase"/>
    <property type="match status" value="1"/>
</dbReference>
<dbReference type="Gene3D" id="3.40.50.720">
    <property type="entry name" value="NAD(P)-binding Rossmann-like Domain"/>
    <property type="match status" value="1"/>
</dbReference>
<dbReference type="PRINTS" id="PR00080">
    <property type="entry name" value="SDRFAMILY"/>
</dbReference>
<evidence type="ECO:0000259" key="3">
    <source>
        <dbReference type="SMART" id="SM00822"/>
    </source>
</evidence>
<dbReference type="RefSeq" id="WP_070016039.1">
    <property type="nucleotide sequence ID" value="NZ_LJGW01000132.1"/>
</dbReference>
<dbReference type="InterPro" id="IPR057326">
    <property type="entry name" value="KR_dom"/>
</dbReference>
<reference evidence="4 5" key="1">
    <citation type="journal article" date="2016" name="Front. Microbiol.">
        <title>Comparative Genomics Analysis of Streptomyces Species Reveals Their Adaptation to the Marine Environment and Their Diversity at the Genomic Level.</title>
        <authorList>
            <person name="Tian X."/>
            <person name="Zhang Z."/>
            <person name="Yang T."/>
            <person name="Chen M."/>
            <person name="Li J."/>
            <person name="Chen F."/>
            <person name="Yang J."/>
            <person name="Li W."/>
            <person name="Zhang B."/>
            <person name="Zhang Z."/>
            <person name="Wu J."/>
            <person name="Zhang C."/>
            <person name="Long L."/>
            <person name="Xiao J."/>
        </authorList>
    </citation>
    <scope>NUCLEOTIDE SEQUENCE [LARGE SCALE GENOMIC DNA]</scope>
    <source>
        <strain evidence="4 5">SCSIO 10429</strain>
    </source>
</reference>
<feature type="domain" description="Ketoreductase" evidence="3">
    <location>
        <begin position="11"/>
        <end position="183"/>
    </location>
</feature>